<dbReference type="EMBL" id="ML736162">
    <property type="protein sequence ID" value="KAE8382431.1"/>
    <property type="molecule type" value="Genomic_DNA"/>
</dbReference>
<evidence type="ECO:0000256" key="4">
    <source>
        <dbReference type="ARBA" id="ARBA00023125"/>
    </source>
</evidence>
<keyword evidence="5" id="KW-0804">Transcription</keyword>
<evidence type="ECO:0000313" key="10">
    <source>
        <dbReference type="Proteomes" id="UP000326198"/>
    </source>
</evidence>
<dbReference type="Proteomes" id="UP000326198">
    <property type="component" value="Unassembled WGS sequence"/>
</dbReference>
<dbReference type="InterPro" id="IPR051711">
    <property type="entry name" value="Stress_Response_Reg"/>
</dbReference>
<dbReference type="InterPro" id="IPR007219">
    <property type="entry name" value="XnlR_reg_dom"/>
</dbReference>
<dbReference type="InterPro" id="IPR001138">
    <property type="entry name" value="Zn2Cys6_DnaBD"/>
</dbReference>
<dbReference type="AlphaFoldDB" id="A0A5N7BKW2"/>
<dbReference type="SMART" id="SM00906">
    <property type="entry name" value="Fungal_trans"/>
    <property type="match status" value="1"/>
</dbReference>
<evidence type="ECO:0000256" key="2">
    <source>
        <dbReference type="ARBA" id="ARBA00022723"/>
    </source>
</evidence>
<organism evidence="9 10">
    <name type="scientific">Aspergillus bertholletiae</name>
    <dbReference type="NCBI Taxonomy" id="1226010"/>
    <lineage>
        <taxon>Eukaryota</taxon>
        <taxon>Fungi</taxon>
        <taxon>Dikarya</taxon>
        <taxon>Ascomycota</taxon>
        <taxon>Pezizomycotina</taxon>
        <taxon>Eurotiomycetes</taxon>
        <taxon>Eurotiomycetidae</taxon>
        <taxon>Eurotiales</taxon>
        <taxon>Aspergillaceae</taxon>
        <taxon>Aspergillus</taxon>
        <taxon>Aspergillus subgen. Circumdati</taxon>
    </lineage>
</organism>
<keyword evidence="4" id="KW-0238">DNA-binding</keyword>
<dbReference type="InterPro" id="IPR036864">
    <property type="entry name" value="Zn2-C6_fun-type_DNA-bd_sf"/>
</dbReference>
<evidence type="ECO:0000256" key="1">
    <source>
        <dbReference type="ARBA" id="ARBA00004123"/>
    </source>
</evidence>
<dbReference type="GO" id="GO:0008270">
    <property type="term" value="F:zinc ion binding"/>
    <property type="evidence" value="ECO:0007669"/>
    <property type="project" value="InterPro"/>
</dbReference>
<dbReference type="CDD" id="cd00067">
    <property type="entry name" value="GAL4"/>
    <property type="match status" value="1"/>
</dbReference>
<evidence type="ECO:0000256" key="3">
    <source>
        <dbReference type="ARBA" id="ARBA00023015"/>
    </source>
</evidence>
<accession>A0A5N7BKW2</accession>
<protein>
    <submittedName>
        <fullName evidence="9">Fungal-specific transcription factor domain-containing protein</fullName>
    </submittedName>
</protein>
<dbReference type="GO" id="GO:0043565">
    <property type="term" value="F:sequence-specific DNA binding"/>
    <property type="evidence" value="ECO:0007669"/>
    <property type="project" value="TreeGrafter"/>
</dbReference>
<dbReference type="CDD" id="cd12148">
    <property type="entry name" value="fungal_TF_MHR"/>
    <property type="match status" value="1"/>
</dbReference>
<dbReference type="PANTHER" id="PTHR47540:SF6">
    <property type="entry name" value="ZN(II)2CYS6 TRANSCRIPTION FACTOR (EUROFUNG)"/>
    <property type="match status" value="1"/>
</dbReference>
<keyword evidence="3" id="KW-0805">Transcription regulation</keyword>
<feature type="compositionally biased region" description="Basic and acidic residues" evidence="7">
    <location>
        <begin position="77"/>
        <end position="87"/>
    </location>
</feature>
<feature type="domain" description="Zn(2)-C6 fungal-type" evidence="8">
    <location>
        <begin position="18"/>
        <end position="49"/>
    </location>
</feature>
<dbReference type="GO" id="GO:0045944">
    <property type="term" value="P:positive regulation of transcription by RNA polymerase II"/>
    <property type="evidence" value="ECO:0007669"/>
    <property type="project" value="TreeGrafter"/>
</dbReference>
<keyword evidence="6" id="KW-0539">Nucleus</keyword>
<dbReference type="SMART" id="SM00066">
    <property type="entry name" value="GAL4"/>
    <property type="match status" value="1"/>
</dbReference>
<sequence>MAGRASYEHRTPRKRNVACTRCHAQKTKCTGDKPCAKCREAGVGDQCRYVSRDRKIRINESYLEQLLDENQRLLQEKSQRQDQHLDGIGETSRSQNQGVLPNHNPDIPNPLMRDNVWLRPRNSPSFSMYIGEATSAAFAGLLHQCLTGSSDPILTDQEAYTGDSVLKSLMDTTVPWPSQAQACLLVKIALNHLDPVFYSLLGGEIMQQIQDIYSTSNFNDPITKCKLFALFALGEAFSSPGADKTGAPVPGTAYYARAMACIVIMPERPSVTLIESLLLLALFCQFLNRWHSAYGLLGNALRLAMSMGLGHNLPPHPDICAAKRQHRIRLWWAIYIFDRFWSLKLSLPFQIQDDDIYVDMPCGWNDDDQPPADTKTVSFVASLRLAKIVGDITTRIYRRRQSGMGFLQRAQHVLRELKQWAQSLPPEIELHSGSRHQAQITTLHLQFYYCVIIATRPVIMYALMLVLKSRPQDTYPAGPGNLPSAIVTISKACQDAARQIYRIVVDEWTRGSVPVHGYSHPQFLFCATLILSASSLLPFGSQTDFAAIETSIEIFRTLRERGNLATTGLGECVERIHQCILNRISSGGPPHGTPDVNAPPMPPTTHSMHHCIRGSEDRDSLGLTPRISSSTFLDMATEISLSETETHDFLAQSGLDVGSMDHVYIGDFDFPLLYSHLPSLP</sequence>
<dbReference type="SUPFAM" id="SSF57701">
    <property type="entry name" value="Zn2/Cys6 DNA-binding domain"/>
    <property type="match status" value="1"/>
</dbReference>
<gene>
    <name evidence="9" type="ORF">BDV26DRAFT_288469</name>
</gene>
<name>A0A5N7BKW2_9EURO</name>
<dbReference type="Pfam" id="PF00172">
    <property type="entry name" value="Zn_clus"/>
    <property type="match status" value="1"/>
</dbReference>
<feature type="region of interest" description="Disordered" evidence="7">
    <location>
        <begin position="77"/>
        <end position="113"/>
    </location>
</feature>
<dbReference type="OrthoDB" id="3990906at2759"/>
<evidence type="ECO:0000256" key="5">
    <source>
        <dbReference type="ARBA" id="ARBA00023163"/>
    </source>
</evidence>
<dbReference type="Pfam" id="PF04082">
    <property type="entry name" value="Fungal_trans"/>
    <property type="match status" value="1"/>
</dbReference>
<dbReference type="Gene3D" id="4.10.240.10">
    <property type="entry name" value="Zn(2)-C6 fungal-type DNA-binding domain"/>
    <property type="match status" value="1"/>
</dbReference>
<dbReference type="PROSITE" id="PS50048">
    <property type="entry name" value="ZN2_CY6_FUNGAL_2"/>
    <property type="match status" value="1"/>
</dbReference>
<dbReference type="PANTHER" id="PTHR47540">
    <property type="entry name" value="THIAMINE REPRESSIBLE GENES REGULATORY PROTEIN THI5"/>
    <property type="match status" value="1"/>
</dbReference>
<dbReference type="GO" id="GO:0000981">
    <property type="term" value="F:DNA-binding transcription factor activity, RNA polymerase II-specific"/>
    <property type="evidence" value="ECO:0007669"/>
    <property type="project" value="InterPro"/>
</dbReference>
<dbReference type="GO" id="GO:0005634">
    <property type="term" value="C:nucleus"/>
    <property type="evidence" value="ECO:0007669"/>
    <property type="project" value="UniProtKB-SubCell"/>
</dbReference>
<reference evidence="9 10" key="1">
    <citation type="submission" date="2019-04" db="EMBL/GenBank/DDBJ databases">
        <title>Friends and foes A comparative genomics studyof 23 Aspergillus species from section Flavi.</title>
        <authorList>
            <consortium name="DOE Joint Genome Institute"/>
            <person name="Kjaerbolling I."/>
            <person name="Vesth T."/>
            <person name="Frisvad J.C."/>
            <person name="Nybo J.L."/>
            <person name="Theobald S."/>
            <person name="Kildgaard S."/>
            <person name="Isbrandt T."/>
            <person name="Kuo A."/>
            <person name="Sato A."/>
            <person name="Lyhne E.K."/>
            <person name="Kogle M.E."/>
            <person name="Wiebenga A."/>
            <person name="Kun R.S."/>
            <person name="Lubbers R.J."/>
            <person name="Makela M.R."/>
            <person name="Barry K."/>
            <person name="Chovatia M."/>
            <person name="Clum A."/>
            <person name="Daum C."/>
            <person name="Haridas S."/>
            <person name="He G."/>
            <person name="LaButti K."/>
            <person name="Lipzen A."/>
            <person name="Mondo S."/>
            <person name="Riley R."/>
            <person name="Salamov A."/>
            <person name="Simmons B.A."/>
            <person name="Magnuson J.K."/>
            <person name="Henrissat B."/>
            <person name="Mortensen U.H."/>
            <person name="Larsen T.O."/>
            <person name="Devries R.P."/>
            <person name="Grigoriev I.V."/>
            <person name="Machida M."/>
            <person name="Baker S.E."/>
            <person name="Andersen M.R."/>
        </authorList>
    </citation>
    <scope>NUCLEOTIDE SEQUENCE [LARGE SCALE GENOMIC DNA]</scope>
    <source>
        <strain evidence="9 10">IBT 29228</strain>
    </source>
</reference>
<keyword evidence="10" id="KW-1185">Reference proteome</keyword>
<dbReference type="PROSITE" id="PS00463">
    <property type="entry name" value="ZN2_CY6_FUNGAL_1"/>
    <property type="match status" value="1"/>
</dbReference>
<keyword evidence="2" id="KW-0479">Metal-binding</keyword>
<evidence type="ECO:0000313" key="9">
    <source>
        <dbReference type="EMBL" id="KAE8382431.1"/>
    </source>
</evidence>
<evidence type="ECO:0000256" key="6">
    <source>
        <dbReference type="ARBA" id="ARBA00023242"/>
    </source>
</evidence>
<evidence type="ECO:0000259" key="8">
    <source>
        <dbReference type="PROSITE" id="PS50048"/>
    </source>
</evidence>
<dbReference type="GO" id="GO:0006351">
    <property type="term" value="P:DNA-templated transcription"/>
    <property type="evidence" value="ECO:0007669"/>
    <property type="project" value="InterPro"/>
</dbReference>
<comment type="subcellular location">
    <subcellularLocation>
        <location evidence="1">Nucleus</location>
    </subcellularLocation>
</comment>
<proteinExistence type="predicted"/>
<evidence type="ECO:0000256" key="7">
    <source>
        <dbReference type="SAM" id="MobiDB-lite"/>
    </source>
</evidence>